<keyword evidence="2" id="KW-1185">Reference proteome</keyword>
<organism evidence="1 2">
    <name type="scientific">Ceriporiopsis subvermispora (strain B)</name>
    <name type="common">White-rot fungus</name>
    <name type="synonym">Gelatoporia subvermispora</name>
    <dbReference type="NCBI Taxonomy" id="914234"/>
    <lineage>
        <taxon>Eukaryota</taxon>
        <taxon>Fungi</taxon>
        <taxon>Dikarya</taxon>
        <taxon>Basidiomycota</taxon>
        <taxon>Agaricomycotina</taxon>
        <taxon>Agaricomycetes</taxon>
        <taxon>Polyporales</taxon>
        <taxon>Gelatoporiaceae</taxon>
        <taxon>Gelatoporia</taxon>
    </lineage>
</organism>
<sequence length="280" mass="30028">MDYNMDFVKQQGRGHHVSYSRPNNPDENIPVLLFSQIMSSLHGTNLTAKGMTSVGEGKIMNNTHVKNVFVLGSPFSASPGVVQHFYDQIRTLNEIRITDEKEKVLLGTIKPATGNKMDVLNKIVISGEYLYIKPNSVKTCTKGPAAPEHLTKKQFNPASAAAEAVAVAVAASALTPGLATLTGNIQIVPVPTRPNALVIPATLPLSPASNVFMNFQLSSCKKQKIKAVNAVKPITKLVESTTKATEPNEDKDMEMKVASTPVAVGVVSVMDHKGKGKAQN</sequence>
<gene>
    <name evidence="1" type="ORF">CERSUDRAFT_99492</name>
</gene>
<evidence type="ECO:0000313" key="1">
    <source>
        <dbReference type="EMBL" id="EMD32407.1"/>
    </source>
</evidence>
<accession>M2R2E9</accession>
<dbReference type="HOGENOM" id="CLU_993965_0_0_1"/>
<dbReference type="Proteomes" id="UP000016930">
    <property type="component" value="Unassembled WGS sequence"/>
</dbReference>
<dbReference type="AlphaFoldDB" id="M2R2E9"/>
<protein>
    <submittedName>
        <fullName evidence="1">Uncharacterized protein</fullName>
    </submittedName>
</protein>
<dbReference type="EMBL" id="KB445811">
    <property type="protein sequence ID" value="EMD32407.1"/>
    <property type="molecule type" value="Genomic_DNA"/>
</dbReference>
<proteinExistence type="predicted"/>
<reference evidence="1 2" key="1">
    <citation type="journal article" date="2012" name="Proc. Natl. Acad. Sci. U.S.A.">
        <title>Comparative genomics of Ceriporiopsis subvermispora and Phanerochaete chrysosporium provide insight into selective ligninolysis.</title>
        <authorList>
            <person name="Fernandez-Fueyo E."/>
            <person name="Ruiz-Duenas F.J."/>
            <person name="Ferreira P."/>
            <person name="Floudas D."/>
            <person name="Hibbett D.S."/>
            <person name="Canessa P."/>
            <person name="Larrondo L.F."/>
            <person name="James T.Y."/>
            <person name="Seelenfreund D."/>
            <person name="Lobos S."/>
            <person name="Polanco R."/>
            <person name="Tello M."/>
            <person name="Honda Y."/>
            <person name="Watanabe T."/>
            <person name="Watanabe T."/>
            <person name="Ryu J.S."/>
            <person name="Kubicek C.P."/>
            <person name="Schmoll M."/>
            <person name="Gaskell J."/>
            <person name="Hammel K.E."/>
            <person name="St John F.J."/>
            <person name="Vanden Wymelenberg A."/>
            <person name="Sabat G."/>
            <person name="Splinter BonDurant S."/>
            <person name="Syed K."/>
            <person name="Yadav J.S."/>
            <person name="Doddapaneni H."/>
            <person name="Subramanian V."/>
            <person name="Lavin J.L."/>
            <person name="Oguiza J.A."/>
            <person name="Perez G."/>
            <person name="Pisabarro A.G."/>
            <person name="Ramirez L."/>
            <person name="Santoyo F."/>
            <person name="Master E."/>
            <person name="Coutinho P.M."/>
            <person name="Henrissat B."/>
            <person name="Lombard V."/>
            <person name="Magnuson J.K."/>
            <person name="Kuees U."/>
            <person name="Hori C."/>
            <person name="Igarashi K."/>
            <person name="Samejima M."/>
            <person name="Held B.W."/>
            <person name="Barry K.W."/>
            <person name="LaButti K.M."/>
            <person name="Lapidus A."/>
            <person name="Lindquist E.A."/>
            <person name="Lucas S.M."/>
            <person name="Riley R."/>
            <person name="Salamov A.A."/>
            <person name="Hoffmeister D."/>
            <person name="Schwenk D."/>
            <person name="Hadar Y."/>
            <person name="Yarden O."/>
            <person name="de Vries R.P."/>
            <person name="Wiebenga A."/>
            <person name="Stenlid J."/>
            <person name="Eastwood D."/>
            <person name="Grigoriev I.V."/>
            <person name="Berka R.M."/>
            <person name="Blanchette R.A."/>
            <person name="Kersten P."/>
            <person name="Martinez A.T."/>
            <person name="Vicuna R."/>
            <person name="Cullen D."/>
        </authorList>
    </citation>
    <scope>NUCLEOTIDE SEQUENCE [LARGE SCALE GENOMIC DNA]</scope>
    <source>
        <strain evidence="1 2">B</strain>
    </source>
</reference>
<name>M2R2E9_CERS8</name>
<dbReference type="OrthoDB" id="3060725at2759"/>
<evidence type="ECO:0000313" key="2">
    <source>
        <dbReference type="Proteomes" id="UP000016930"/>
    </source>
</evidence>